<dbReference type="InterPro" id="IPR036291">
    <property type="entry name" value="NAD(P)-bd_dom_sf"/>
</dbReference>
<keyword evidence="5" id="KW-1185">Reference proteome</keyword>
<dbReference type="EMBL" id="JBFMKM010000016">
    <property type="protein sequence ID" value="KAL1297269.1"/>
    <property type="molecule type" value="Genomic_DNA"/>
</dbReference>
<keyword evidence="1" id="KW-0521">NADP</keyword>
<evidence type="ECO:0000256" key="2">
    <source>
        <dbReference type="ARBA" id="ARBA00023002"/>
    </source>
</evidence>
<gene>
    <name evidence="4" type="ORF">AAFC00_004828</name>
</gene>
<accession>A0ABR3P3B9</accession>
<evidence type="ECO:0000313" key="4">
    <source>
        <dbReference type="EMBL" id="KAL1297269.1"/>
    </source>
</evidence>
<comment type="caution">
    <text evidence="4">The sequence shown here is derived from an EMBL/GenBank/DDBJ whole genome shotgun (WGS) entry which is preliminary data.</text>
</comment>
<reference evidence="4 5" key="1">
    <citation type="submission" date="2024-07" db="EMBL/GenBank/DDBJ databases">
        <title>Draft sequence of the Neodothiora populina.</title>
        <authorList>
            <person name="Drown D.D."/>
            <person name="Schuette U.S."/>
            <person name="Buechlein A.B."/>
            <person name="Rusch D.R."/>
            <person name="Winton L.W."/>
            <person name="Adams G.A."/>
        </authorList>
    </citation>
    <scope>NUCLEOTIDE SEQUENCE [LARGE SCALE GENOMIC DNA]</scope>
    <source>
        <strain evidence="4 5">CPC 39397</strain>
    </source>
</reference>
<sequence length="298" mass="31722">MSAYQTVAIAGATGNLGPSVLNALAAAGTFKITVLSRKATIPNLPSGVTVAQVDYSSHSSLVSALKGHDALVSVISDFDSQPALIDAAIEAGVSRFIPSEFGSDSFGNENARKLPVFGGKVKTQEYLASKKDQISYSFVINGAFLDWGIMVGFVISPKDEAENKIYDDGDRKRSMTLLSDVGKAVVGVLNHPEETKNKALYIQSAAVSQNQLLDIAQKIKPGLKVVRKAVDTADVEKNSYGILGQGKDANIGEAMIGFIIVSIFRDGYGGLFEKNDNELLGVKSLSEEELVKVVAQYV</sequence>
<dbReference type="SUPFAM" id="SSF51735">
    <property type="entry name" value="NAD(P)-binding Rossmann-fold domains"/>
    <property type="match status" value="1"/>
</dbReference>
<dbReference type="InterPro" id="IPR045312">
    <property type="entry name" value="PCBER-like"/>
</dbReference>
<protein>
    <recommendedName>
        <fullName evidence="3">NmrA-like domain-containing protein</fullName>
    </recommendedName>
</protein>
<dbReference type="InterPro" id="IPR008030">
    <property type="entry name" value="NmrA-like"/>
</dbReference>
<feature type="domain" description="NmrA-like" evidence="3">
    <location>
        <begin position="5"/>
        <end position="238"/>
    </location>
</feature>
<keyword evidence="2" id="KW-0560">Oxidoreductase</keyword>
<dbReference type="InterPro" id="IPR051609">
    <property type="entry name" value="NmrA/Isoflavone_reductase-like"/>
</dbReference>
<dbReference type="Gene3D" id="3.40.50.720">
    <property type="entry name" value="NAD(P)-binding Rossmann-like Domain"/>
    <property type="match status" value="1"/>
</dbReference>
<name>A0ABR3P3B9_9PEZI</name>
<organism evidence="4 5">
    <name type="scientific">Neodothiora populina</name>
    <dbReference type="NCBI Taxonomy" id="2781224"/>
    <lineage>
        <taxon>Eukaryota</taxon>
        <taxon>Fungi</taxon>
        <taxon>Dikarya</taxon>
        <taxon>Ascomycota</taxon>
        <taxon>Pezizomycotina</taxon>
        <taxon>Dothideomycetes</taxon>
        <taxon>Dothideomycetidae</taxon>
        <taxon>Dothideales</taxon>
        <taxon>Dothioraceae</taxon>
        <taxon>Neodothiora</taxon>
    </lineage>
</organism>
<dbReference type="GeneID" id="95978528"/>
<dbReference type="Pfam" id="PF05368">
    <property type="entry name" value="NmrA"/>
    <property type="match status" value="1"/>
</dbReference>
<dbReference type="PANTHER" id="PTHR47706">
    <property type="entry name" value="NMRA-LIKE FAMILY PROTEIN"/>
    <property type="match status" value="1"/>
</dbReference>
<evidence type="ECO:0000313" key="5">
    <source>
        <dbReference type="Proteomes" id="UP001562354"/>
    </source>
</evidence>
<evidence type="ECO:0000259" key="3">
    <source>
        <dbReference type="Pfam" id="PF05368"/>
    </source>
</evidence>
<dbReference type="Gene3D" id="3.90.25.10">
    <property type="entry name" value="UDP-galactose 4-epimerase, domain 1"/>
    <property type="match status" value="1"/>
</dbReference>
<proteinExistence type="predicted"/>
<evidence type="ECO:0000256" key="1">
    <source>
        <dbReference type="ARBA" id="ARBA00022857"/>
    </source>
</evidence>
<dbReference type="Proteomes" id="UP001562354">
    <property type="component" value="Unassembled WGS sequence"/>
</dbReference>
<dbReference type="CDD" id="cd05259">
    <property type="entry name" value="PCBER_SDR_a"/>
    <property type="match status" value="1"/>
</dbReference>
<dbReference type="RefSeq" id="XP_069196951.1">
    <property type="nucleotide sequence ID" value="XM_069344524.1"/>
</dbReference>
<dbReference type="PANTHER" id="PTHR47706:SF1">
    <property type="entry name" value="CIPA-LIKE, PUTATIVE (AFU_ORTHOLOGUE AFUA_1G12460)-RELATED"/>
    <property type="match status" value="1"/>
</dbReference>